<keyword evidence="9" id="KW-1185">Reference proteome</keyword>
<evidence type="ECO:0000313" key="9">
    <source>
        <dbReference type="Proteomes" id="UP000504638"/>
    </source>
</evidence>
<dbReference type="GeneID" id="54418472"/>
<reference evidence="10" key="3">
    <citation type="submission" date="2025-04" db="UniProtKB">
        <authorList>
            <consortium name="RefSeq"/>
        </authorList>
    </citation>
    <scope>IDENTIFICATION</scope>
    <source>
        <strain evidence="10">CBS 781.70</strain>
    </source>
</reference>
<feature type="transmembrane region" description="Helical" evidence="5">
    <location>
        <begin position="89"/>
        <end position="107"/>
    </location>
</feature>
<reference evidence="10" key="2">
    <citation type="submission" date="2020-04" db="EMBL/GenBank/DDBJ databases">
        <authorList>
            <consortium name="NCBI Genome Project"/>
        </authorList>
    </citation>
    <scope>NUCLEOTIDE SEQUENCE</scope>
    <source>
        <strain evidence="10">CBS 781.70</strain>
    </source>
</reference>
<name>A0A6G1GEL9_9PEZI</name>
<feature type="transmembrane region" description="Helical" evidence="5">
    <location>
        <begin position="127"/>
        <end position="144"/>
    </location>
</feature>
<dbReference type="PROSITE" id="PS50244">
    <property type="entry name" value="S5A_REDUCTASE"/>
    <property type="match status" value="1"/>
</dbReference>
<keyword evidence="5" id="KW-0560">Oxidoreductase</keyword>
<accession>A0A6G1GEL9</accession>
<dbReference type="GO" id="GO:0003865">
    <property type="term" value="F:3-oxo-5-alpha-steroid 4-dehydrogenase activity"/>
    <property type="evidence" value="ECO:0007669"/>
    <property type="project" value="TreeGrafter"/>
</dbReference>
<evidence type="ECO:0000256" key="3">
    <source>
        <dbReference type="ARBA" id="ARBA00022989"/>
    </source>
</evidence>
<dbReference type="OrthoDB" id="541710at2759"/>
<comment type="similarity">
    <text evidence="5">Belongs to the steroid 5-alpha reductase family. Polyprenal reductase subfamily.</text>
</comment>
<dbReference type="GO" id="GO:0160198">
    <property type="term" value="F:polyprenal reductase activity"/>
    <property type="evidence" value="ECO:0007669"/>
    <property type="project" value="UniProtKB-EC"/>
</dbReference>
<dbReference type="UniPathway" id="UPA00378"/>
<dbReference type="EC" id="1.3.1.94" evidence="5"/>
<dbReference type="AlphaFoldDB" id="A0A6G1GEL9"/>
<feature type="domain" description="3-oxo-5-alpha-steroid 4-dehydrogenase C-terminal" evidence="7">
    <location>
        <begin position="280"/>
        <end position="364"/>
    </location>
</feature>
<evidence type="ECO:0000259" key="7">
    <source>
        <dbReference type="Pfam" id="PF02544"/>
    </source>
</evidence>
<evidence type="ECO:0000256" key="4">
    <source>
        <dbReference type="ARBA" id="ARBA00023136"/>
    </source>
</evidence>
<dbReference type="EMBL" id="ML975150">
    <property type="protein sequence ID" value="KAF1816462.1"/>
    <property type="molecule type" value="Genomic_DNA"/>
</dbReference>
<comment type="function">
    <text evidence="5">Plays a key role in early steps of protein N-linked glycosylation by being involved in the conversion of polyprenol into dolichol. Acts as a polyprenal reductase that mediates the reduction of polyprenal into dolichal in a NADP-dependent mechanism. Dolichols are required for the synthesis of dolichol-linked monosaccharides and the oligosaccharide precursor used for N-glycosylation.</text>
</comment>
<comment type="pathway">
    <text evidence="5">Protein modification; protein glycosylation.</text>
</comment>
<proteinExistence type="inferred from homology"/>
<dbReference type="GO" id="GO:0005789">
    <property type="term" value="C:endoplasmic reticulum membrane"/>
    <property type="evidence" value="ECO:0007669"/>
    <property type="project" value="UniProtKB-SubCell"/>
</dbReference>
<keyword evidence="3 5" id="KW-1133">Transmembrane helix</keyword>
<sequence>MMEELHQYIDPFIGILKRTLESIDIPSAIQAYYIYTSLAILIAANIPALQTRFFDYGARASSHNPTHHASRNPITHLLDLLATFSVPHAYFTHFYLLSTLSSLLWLFQFLHPTAPLLFIQSHSSPSLSYPLPPVPLLGSLLLLLQGLRRLAECLTWPASRTSRMWFAHWVVGLLFYATMGVAVWVRELDALAQGFPQTYLNNLLRGELDVRALRATAVAHPTRVVVPLIVFLGASVAQHLAHRHLAGLRRSSLSVGVTESSYPEPASVPKSASHSSPPRPTYRLPTHPLFTHTLTPHYLSEVLIYLCLARITARDGEVVNPVVMAGAGFVAVNLGVTAGRTGRWYRERFGERVKGRARMVPGVW</sequence>
<feature type="transmembrane region" description="Helical" evidence="5">
    <location>
        <begin position="32"/>
        <end position="49"/>
    </location>
</feature>
<keyword evidence="4 5" id="KW-0472">Membrane</keyword>
<keyword evidence="2 5" id="KW-0812">Transmembrane</keyword>
<protein>
    <recommendedName>
        <fullName evidence="5">Polyprenal reductase</fullName>
        <ecNumber evidence="5">1.3.1.94</ecNumber>
    </recommendedName>
</protein>
<keyword evidence="5" id="KW-0256">Endoplasmic reticulum</keyword>
<dbReference type="Proteomes" id="UP000504638">
    <property type="component" value="Unplaced"/>
</dbReference>
<evidence type="ECO:0000256" key="6">
    <source>
        <dbReference type="SAM" id="MobiDB-lite"/>
    </source>
</evidence>
<organism evidence="8">
    <name type="scientific">Eremomyces bilateralis CBS 781.70</name>
    <dbReference type="NCBI Taxonomy" id="1392243"/>
    <lineage>
        <taxon>Eukaryota</taxon>
        <taxon>Fungi</taxon>
        <taxon>Dikarya</taxon>
        <taxon>Ascomycota</taxon>
        <taxon>Pezizomycotina</taxon>
        <taxon>Dothideomycetes</taxon>
        <taxon>Dothideomycetes incertae sedis</taxon>
        <taxon>Eremomycetales</taxon>
        <taxon>Eremomycetaceae</taxon>
        <taxon>Eremomyces</taxon>
    </lineage>
</organism>
<reference evidence="8 10" key="1">
    <citation type="submission" date="2020-01" db="EMBL/GenBank/DDBJ databases">
        <authorList>
            <consortium name="DOE Joint Genome Institute"/>
            <person name="Haridas S."/>
            <person name="Albert R."/>
            <person name="Binder M."/>
            <person name="Bloem J."/>
            <person name="Labutti K."/>
            <person name="Salamov A."/>
            <person name="Andreopoulos B."/>
            <person name="Baker S.E."/>
            <person name="Barry K."/>
            <person name="Bills G."/>
            <person name="Bluhm B.H."/>
            <person name="Cannon C."/>
            <person name="Castanera R."/>
            <person name="Culley D.E."/>
            <person name="Daum C."/>
            <person name="Ezra D."/>
            <person name="Gonzalez J.B."/>
            <person name="Henrissat B."/>
            <person name="Kuo A."/>
            <person name="Liang C."/>
            <person name="Lipzen A."/>
            <person name="Lutzoni F."/>
            <person name="Magnuson J."/>
            <person name="Mondo S."/>
            <person name="Nolan M."/>
            <person name="Ohm R."/>
            <person name="Pangilinan J."/>
            <person name="Park H.-J."/>
            <person name="Ramirez L."/>
            <person name="Alfaro M."/>
            <person name="Sun H."/>
            <person name="Tritt A."/>
            <person name="Yoshinaga Y."/>
            <person name="Zwiers L.-H."/>
            <person name="Turgeon B.G."/>
            <person name="Goodwin S.B."/>
            <person name="Spatafora J.W."/>
            <person name="Crous P.W."/>
            <person name="Grigoriev I.V."/>
        </authorList>
    </citation>
    <scope>NUCLEOTIDE SEQUENCE</scope>
    <source>
        <strain evidence="8 10">CBS 781.70</strain>
    </source>
</reference>
<evidence type="ECO:0000313" key="10">
    <source>
        <dbReference type="RefSeq" id="XP_033538093.1"/>
    </source>
</evidence>
<dbReference type="InterPro" id="IPR001104">
    <property type="entry name" value="3-oxo-5_a-steroid_4-DH_C"/>
</dbReference>
<gene>
    <name evidence="8 10" type="ORF">P152DRAFT_446114</name>
</gene>
<evidence type="ECO:0000256" key="2">
    <source>
        <dbReference type="ARBA" id="ARBA00022692"/>
    </source>
</evidence>
<dbReference type="Pfam" id="PF02544">
    <property type="entry name" value="Steroid_dh"/>
    <property type="match status" value="1"/>
</dbReference>
<dbReference type="GO" id="GO:0006488">
    <property type="term" value="P:dolichol-linked oligosaccharide biosynthetic process"/>
    <property type="evidence" value="ECO:0007669"/>
    <property type="project" value="UniProtKB-UniRule"/>
</dbReference>
<dbReference type="GO" id="GO:0016095">
    <property type="term" value="P:polyprenol catabolic process"/>
    <property type="evidence" value="ECO:0007669"/>
    <property type="project" value="UniProtKB-UniRule"/>
</dbReference>
<feature type="transmembrane region" description="Helical" evidence="5">
    <location>
        <begin position="165"/>
        <end position="185"/>
    </location>
</feature>
<comment type="subcellular location">
    <subcellularLocation>
        <location evidence="1">Endomembrane system</location>
        <topology evidence="1">Multi-pass membrane protein</topology>
    </subcellularLocation>
    <subcellularLocation>
        <location evidence="5">Endoplasmic reticulum membrane</location>
    </subcellularLocation>
</comment>
<dbReference type="GO" id="GO:0102389">
    <property type="term" value="F:polyprenol reductase activity"/>
    <property type="evidence" value="ECO:0007669"/>
    <property type="project" value="UniProtKB-UniRule"/>
</dbReference>
<evidence type="ECO:0000256" key="5">
    <source>
        <dbReference type="RuleBase" id="RU367081"/>
    </source>
</evidence>
<comment type="catalytic activity">
    <reaction evidence="5">
        <text>a di-trans,poly-cis-dolichal + NADP(+) = a di-trans,poly-cis-polyprenal + NADPH + H(+)</text>
        <dbReference type="Rhea" id="RHEA:80727"/>
        <dbReference type="Rhea" id="RHEA-COMP:19536"/>
        <dbReference type="Rhea" id="RHEA-COMP:19537"/>
        <dbReference type="ChEBI" id="CHEBI:15378"/>
        <dbReference type="ChEBI" id="CHEBI:57783"/>
        <dbReference type="ChEBI" id="CHEBI:58349"/>
        <dbReference type="ChEBI" id="CHEBI:231623"/>
        <dbReference type="ChEBI" id="CHEBI:231637"/>
        <dbReference type="EC" id="1.3.1.94"/>
    </reaction>
    <physiologicalReaction direction="right-to-left" evidence="5">
        <dbReference type="Rhea" id="RHEA:80729"/>
    </physiologicalReaction>
</comment>
<dbReference type="PANTHER" id="PTHR14624">
    <property type="entry name" value="DFG10 PROTEIN"/>
    <property type="match status" value="1"/>
</dbReference>
<evidence type="ECO:0000256" key="1">
    <source>
        <dbReference type="ARBA" id="ARBA00004127"/>
    </source>
</evidence>
<evidence type="ECO:0000313" key="8">
    <source>
        <dbReference type="EMBL" id="KAF1816462.1"/>
    </source>
</evidence>
<dbReference type="PANTHER" id="PTHR14624:SF0">
    <property type="entry name" value="POLYPRENOL REDUCTASE"/>
    <property type="match status" value="1"/>
</dbReference>
<keyword evidence="5" id="KW-0521">NADP</keyword>
<feature type="region of interest" description="Disordered" evidence="6">
    <location>
        <begin position="261"/>
        <end position="280"/>
    </location>
</feature>
<dbReference type="RefSeq" id="XP_033538093.1">
    <property type="nucleotide sequence ID" value="XM_033677902.1"/>
</dbReference>
<dbReference type="InterPro" id="IPR039698">
    <property type="entry name" value="Dfg10/SRD5A3"/>
</dbReference>